<dbReference type="InterPro" id="IPR013083">
    <property type="entry name" value="Znf_RING/FYVE/PHD"/>
</dbReference>
<evidence type="ECO:0000256" key="8">
    <source>
        <dbReference type="ARBA" id="ARBA00022833"/>
    </source>
</evidence>
<feature type="compositionally biased region" description="Low complexity" evidence="9">
    <location>
        <begin position="449"/>
        <end position="461"/>
    </location>
</feature>
<dbReference type="SMART" id="SM00744">
    <property type="entry name" value="RINGv"/>
    <property type="match status" value="1"/>
</dbReference>
<protein>
    <recommendedName>
        <fullName evidence="3">RING-type E3 ubiquitin transferase</fullName>
        <ecNumber evidence="3">2.3.2.27</ecNumber>
    </recommendedName>
</protein>
<feature type="compositionally biased region" description="Basic and acidic residues" evidence="9">
    <location>
        <begin position="198"/>
        <end position="207"/>
    </location>
</feature>
<feature type="region of interest" description="Disordered" evidence="9">
    <location>
        <begin position="35"/>
        <end position="226"/>
    </location>
</feature>
<dbReference type="OMA" id="HDYERDW"/>
<evidence type="ECO:0000256" key="3">
    <source>
        <dbReference type="ARBA" id="ARBA00012483"/>
    </source>
</evidence>
<sequence>MFHEARDRQRFVSDIQYLRDLQHKVDSEYQACLRRQEHRRDLNGKKRDQFGGQETNLERSRFSSGSSSKQSSGEEDSVAEPRLSTKSSVAKGDSRLPAIDQTPVKQKHKSTMTPRKLEKAGASKPSSAAQAPQILSRKRRPNLRRLTVSPETQSPGVPRDRSRQKSQLPARALALRGPDPIVQQEGPMWASGTKLKRPTQERRRLDPSSRLTTMNGNAPERATRGDSRILSQDEPHAGLSQAFQGTSSPQVLSESLGPPLLAATTGVPRRSPFRFRDKDFYSILSLNPGGENEDTEEEILLEEELLLVGMRPPRSPPSHKRSRFHRTSTTQAKSKTFEESSENCSVHVVRRTESSRGSLRMSNSTEPATDQLPGEATVFQDPKPPNGGPPKENDSDDSEHEKSTSPSGDTKSTASLDEALNAENGFRDCTSMEDRLGTHDDERDWHAYLNSSSNSPDDLLSGRSTAPRSPVNSPYTTAGSLMHPAMRDDIPEDSPMSSPFVHSPDPEGNSRFNVRQQLFPIRNRDPLACAENHGYFPANRAPEFDDRGAEDITLTNPSQETPACTEELLLNPESNVSLLEPSSSSLSGMNLQGRLHVPGSLQGPFTFFTVSGFPSQNDNGNGMAAFAFTDEKEANKIKANPEKLKKLQESLLEEDSEEEGDLCRICQIAGGSPTNPLLEPCGCVGSLRFVHQECLKTWLKVKITSGADLGAVKTCEMCRQGLLVDLDDFNVTDLYHKHQRSRAQNELMNSGWYLVLLLHFYEQRFAELTRNNHNRVVRERLSRNYPQPRPEENETVWPGSPGRQHFVKLGCQNRVTPVTCCSSSVQILSWGTETKAPATLSSKGAGPGAPQRHHPSAASSMSPCASLPPPPLY</sequence>
<evidence type="ECO:0000256" key="7">
    <source>
        <dbReference type="ARBA" id="ARBA00022786"/>
    </source>
</evidence>
<keyword evidence="12" id="KW-1185">Reference proteome</keyword>
<dbReference type="InterPro" id="IPR011016">
    <property type="entry name" value="Znf_RING-CH"/>
</dbReference>
<dbReference type="Gene3D" id="3.30.40.10">
    <property type="entry name" value="Zinc/RING finger domain, C3HC4 (zinc finger)"/>
    <property type="match status" value="1"/>
</dbReference>
<feature type="domain" description="RING-CH-type" evidence="10">
    <location>
        <begin position="655"/>
        <end position="725"/>
    </location>
</feature>
<dbReference type="InterPro" id="IPR052297">
    <property type="entry name" value="RING-CH-type_E3_ubiq-ligase"/>
</dbReference>
<keyword evidence="8" id="KW-0862">Zinc</keyword>
<dbReference type="Ensembl" id="ENSSSUT00005042027.1">
    <property type="protein sequence ID" value="ENSSSUP00005036915.1"/>
    <property type="gene ID" value="ENSSSUG00005023586.1"/>
</dbReference>
<keyword evidence="7" id="KW-0833">Ubl conjugation pathway</keyword>
<evidence type="ECO:0000256" key="5">
    <source>
        <dbReference type="ARBA" id="ARBA00022723"/>
    </source>
</evidence>
<proteinExistence type="predicted"/>
<name>A0A673VUD8_SURSU</name>
<keyword evidence="4" id="KW-0808">Transferase</keyword>
<evidence type="ECO:0000256" key="4">
    <source>
        <dbReference type="ARBA" id="ARBA00022679"/>
    </source>
</evidence>
<comment type="pathway">
    <text evidence="2">Protein modification; protein ubiquitination.</text>
</comment>
<keyword evidence="5" id="KW-0479">Metal-binding</keyword>
<feature type="compositionally biased region" description="Basic and acidic residues" evidence="9">
    <location>
        <begin position="35"/>
        <end position="49"/>
    </location>
</feature>
<feature type="region of interest" description="Disordered" evidence="9">
    <location>
        <begin position="308"/>
        <end position="415"/>
    </location>
</feature>
<evidence type="ECO:0000256" key="6">
    <source>
        <dbReference type="ARBA" id="ARBA00022771"/>
    </source>
</evidence>
<feature type="compositionally biased region" description="Low complexity" evidence="9">
    <location>
        <begin position="122"/>
        <end position="133"/>
    </location>
</feature>
<dbReference type="SUPFAM" id="SSF57850">
    <property type="entry name" value="RING/U-box"/>
    <property type="match status" value="1"/>
</dbReference>
<feature type="region of interest" description="Disordered" evidence="9">
    <location>
        <begin position="447"/>
        <end position="508"/>
    </location>
</feature>
<dbReference type="PANTHER" id="PTHR14471:SF5">
    <property type="entry name" value="E3 UBIQUITIN-PROTEIN LIGASE MARCHF10-RELATED"/>
    <property type="match status" value="1"/>
</dbReference>
<feature type="compositionally biased region" description="Polar residues" evidence="9">
    <location>
        <begin position="462"/>
        <end position="479"/>
    </location>
</feature>
<feature type="compositionally biased region" description="Polar residues" evidence="9">
    <location>
        <begin position="355"/>
        <end position="368"/>
    </location>
</feature>
<keyword evidence="6" id="KW-0863">Zinc-finger</keyword>
<dbReference type="AlphaFoldDB" id="A0A673VUD8"/>
<reference evidence="11 12" key="1">
    <citation type="submission" date="2019-05" db="EMBL/GenBank/DDBJ databases">
        <title>A Chromosome-scale Meerkat (S. suricatta) Genome Assembly.</title>
        <authorList>
            <person name="Dudchenko O."/>
            <person name="Lieberman Aiden E."/>
            <person name="Tung J."/>
            <person name="Barreiro L.B."/>
            <person name="Clutton-Brock T.H."/>
        </authorList>
    </citation>
    <scope>NUCLEOTIDE SEQUENCE [LARGE SCALE GENOMIC DNA]</scope>
</reference>
<evidence type="ECO:0000259" key="10">
    <source>
        <dbReference type="PROSITE" id="PS51292"/>
    </source>
</evidence>
<evidence type="ECO:0000256" key="2">
    <source>
        <dbReference type="ARBA" id="ARBA00004906"/>
    </source>
</evidence>
<dbReference type="EC" id="2.3.2.27" evidence="3"/>
<reference evidence="11" key="2">
    <citation type="submission" date="2025-08" db="UniProtKB">
        <authorList>
            <consortium name="Ensembl"/>
        </authorList>
    </citation>
    <scope>IDENTIFICATION</scope>
</reference>
<reference evidence="11" key="3">
    <citation type="submission" date="2025-09" db="UniProtKB">
        <authorList>
            <consortium name="Ensembl"/>
        </authorList>
    </citation>
    <scope>IDENTIFICATION</scope>
</reference>
<dbReference type="PANTHER" id="PTHR14471">
    <property type="entry name" value="MARCH7/10 E3 UBIQUITIN PROTEIN LIGASE FAMILY MEMBER"/>
    <property type="match status" value="1"/>
</dbReference>
<dbReference type="PROSITE" id="PS51292">
    <property type="entry name" value="ZF_RING_CH"/>
    <property type="match status" value="1"/>
</dbReference>
<gene>
    <name evidence="11" type="primary">MARCHF10</name>
</gene>
<dbReference type="GO" id="GO:0061630">
    <property type="term" value="F:ubiquitin protein ligase activity"/>
    <property type="evidence" value="ECO:0007669"/>
    <property type="project" value="UniProtKB-EC"/>
</dbReference>
<feature type="region of interest" description="Disordered" evidence="9">
    <location>
        <begin position="838"/>
        <end position="873"/>
    </location>
</feature>
<accession>A0A673VUD8</accession>
<evidence type="ECO:0000313" key="12">
    <source>
        <dbReference type="Proteomes" id="UP000472268"/>
    </source>
</evidence>
<feature type="compositionally biased region" description="Low complexity" evidence="9">
    <location>
        <begin position="856"/>
        <end position="865"/>
    </location>
</feature>
<organism evidence="11 12">
    <name type="scientific">Suricata suricatta</name>
    <name type="common">Meerkat</name>
    <dbReference type="NCBI Taxonomy" id="37032"/>
    <lineage>
        <taxon>Eukaryota</taxon>
        <taxon>Metazoa</taxon>
        <taxon>Chordata</taxon>
        <taxon>Craniata</taxon>
        <taxon>Vertebrata</taxon>
        <taxon>Euteleostomi</taxon>
        <taxon>Mammalia</taxon>
        <taxon>Eutheria</taxon>
        <taxon>Laurasiatheria</taxon>
        <taxon>Carnivora</taxon>
        <taxon>Feliformia</taxon>
        <taxon>Herpestidae</taxon>
        <taxon>Suricata</taxon>
    </lineage>
</organism>
<dbReference type="Proteomes" id="UP000472268">
    <property type="component" value="Chromosome 17"/>
</dbReference>
<comment type="catalytic activity">
    <reaction evidence="1">
        <text>S-ubiquitinyl-[E2 ubiquitin-conjugating enzyme]-L-cysteine + [acceptor protein]-L-lysine = [E2 ubiquitin-conjugating enzyme]-L-cysteine + N(6)-ubiquitinyl-[acceptor protein]-L-lysine.</text>
        <dbReference type="EC" id="2.3.2.27"/>
    </reaction>
</comment>
<feature type="compositionally biased region" description="Polar residues" evidence="9">
    <location>
        <begin position="404"/>
        <end position="415"/>
    </location>
</feature>
<dbReference type="Pfam" id="PF12906">
    <property type="entry name" value="RINGv"/>
    <property type="match status" value="1"/>
</dbReference>
<feature type="compositionally biased region" description="Low complexity" evidence="9">
    <location>
        <begin position="62"/>
        <end position="71"/>
    </location>
</feature>
<feature type="compositionally biased region" description="Basic residues" evidence="9">
    <location>
        <begin position="317"/>
        <end position="326"/>
    </location>
</feature>
<evidence type="ECO:0000256" key="9">
    <source>
        <dbReference type="SAM" id="MobiDB-lite"/>
    </source>
</evidence>
<dbReference type="GO" id="GO:0008270">
    <property type="term" value="F:zinc ion binding"/>
    <property type="evidence" value="ECO:0007669"/>
    <property type="project" value="UniProtKB-KW"/>
</dbReference>
<evidence type="ECO:0000313" key="11">
    <source>
        <dbReference type="Ensembl" id="ENSSSUP00005036915.1"/>
    </source>
</evidence>
<evidence type="ECO:0000256" key="1">
    <source>
        <dbReference type="ARBA" id="ARBA00000900"/>
    </source>
</evidence>